<dbReference type="InterPro" id="IPR001851">
    <property type="entry name" value="ABC_transp_permease"/>
</dbReference>
<keyword evidence="5 6" id="KW-0472">Membrane</keyword>
<protein>
    <submittedName>
        <fullName evidence="7">Branched-chain amino acid ABC transporter permease</fullName>
    </submittedName>
</protein>
<evidence type="ECO:0000256" key="5">
    <source>
        <dbReference type="ARBA" id="ARBA00023136"/>
    </source>
</evidence>
<feature type="transmembrane region" description="Helical" evidence="6">
    <location>
        <begin position="208"/>
        <end position="230"/>
    </location>
</feature>
<evidence type="ECO:0000313" key="8">
    <source>
        <dbReference type="Proteomes" id="UP001597327"/>
    </source>
</evidence>
<evidence type="ECO:0000256" key="1">
    <source>
        <dbReference type="ARBA" id="ARBA00004651"/>
    </source>
</evidence>
<evidence type="ECO:0000313" key="7">
    <source>
        <dbReference type="EMBL" id="MFD1695861.1"/>
    </source>
</evidence>
<evidence type="ECO:0000256" key="4">
    <source>
        <dbReference type="ARBA" id="ARBA00022989"/>
    </source>
</evidence>
<feature type="transmembrane region" description="Helical" evidence="6">
    <location>
        <begin position="58"/>
        <end position="77"/>
    </location>
</feature>
<evidence type="ECO:0000256" key="6">
    <source>
        <dbReference type="SAM" id="Phobius"/>
    </source>
</evidence>
<dbReference type="Proteomes" id="UP001597327">
    <property type="component" value="Unassembled WGS sequence"/>
</dbReference>
<sequence>MKQLVLLLVLFAALALVPAFVGSDFWMNLIIMVIYAALLGQAWNILGGYGGQFSFGHAAFFGTGAYTIAVLQVQYGINPWVGLVAGGLLAAAVAGFIGFATFRYGLKGSYFALITLAFAEVLRILSNSVPFTGAGVGLLIDLDPSAANLQFATKAGYFWLLLTITFAAFLTAWWLGNSRFGAQLMAVRDNEDAARALGVDPFRVKMSAFLMSGMFSGLAGTFYAQYFLYLDPSIAYGSAVSVESLLVPIVGGLGTLFGPLFGAVALHTLSEVTRELIGDLPGASLVLYGVLLVLVILFSPRGLAGLVTALGLRRAAARAGKKETRA</sequence>
<feature type="transmembrane region" description="Helical" evidence="6">
    <location>
        <begin position="157"/>
        <end position="175"/>
    </location>
</feature>
<feature type="transmembrane region" description="Helical" evidence="6">
    <location>
        <begin position="286"/>
        <end position="312"/>
    </location>
</feature>
<accession>A0ABW4JWD5</accession>
<dbReference type="PANTHER" id="PTHR30482">
    <property type="entry name" value="HIGH-AFFINITY BRANCHED-CHAIN AMINO ACID TRANSPORT SYSTEM PERMEASE"/>
    <property type="match status" value="1"/>
</dbReference>
<dbReference type="InterPro" id="IPR043428">
    <property type="entry name" value="LivM-like"/>
</dbReference>
<keyword evidence="4 6" id="KW-1133">Transmembrane helix</keyword>
<feature type="transmembrane region" description="Helical" evidence="6">
    <location>
        <begin position="83"/>
        <end position="102"/>
    </location>
</feature>
<evidence type="ECO:0000256" key="2">
    <source>
        <dbReference type="ARBA" id="ARBA00022475"/>
    </source>
</evidence>
<keyword evidence="3 6" id="KW-0812">Transmembrane</keyword>
<gene>
    <name evidence="7" type="ORF">ACFSC7_10075</name>
</gene>
<evidence type="ECO:0000256" key="3">
    <source>
        <dbReference type="ARBA" id="ARBA00022692"/>
    </source>
</evidence>
<reference evidence="8" key="1">
    <citation type="journal article" date="2019" name="Int. J. Syst. Evol. Microbiol.">
        <title>The Global Catalogue of Microorganisms (GCM) 10K type strain sequencing project: providing services to taxonomists for standard genome sequencing and annotation.</title>
        <authorList>
            <consortium name="The Broad Institute Genomics Platform"/>
            <consortium name="The Broad Institute Genome Sequencing Center for Infectious Disease"/>
            <person name="Wu L."/>
            <person name="Ma J."/>
        </authorList>
    </citation>
    <scope>NUCLEOTIDE SEQUENCE [LARGE SCALE GENOMIC DNA]</scope>
    <source>
        <strain evidence="8">JCM 3369</strain>
    </source>
</reference>
<keyword evidence="8" id="KW-1185">Reference proteome</keyword>
<dbReference type="EMBL" id="JBHUFA010000002">
    <property type="protein sequence ID" value="MFD1695861.1"/>
    <property type="molecule type" value="Genomic_DNA"/>
</dbReference>
<dbReference type="PANTHER" id="PTHR30482:SF10">
    <property type="entry name" value="HIGH-AFFINITY BRANCHED-CHAIN AMINO ACID TRANSPORT PROTEIN BRAE"/>
    <property type="match status" value="1"/>
</dbReference>
<feature type="transmembrane region" description="Helical" evidence="6">
    <location>
        <begin position="29"/>
        <end position="46"/>
    </location>
</feature>
<comment type="subcellular location">
    <subcellularLocation>
        <location evidence="1">Cell membrane</location>
        <topology evidence="1">Multi-pass membrane protein</topology>
    </subcellularLocation>
</comment>
<comment type="caution">
    <text evidence="7">The sequence shown here is derived from an EMBL/GenBank/DDBJ whole genome shotgun (WGS) entry which is preliminary data.</text>
</comment>
<keyword evidence="2" id="KW-1003">Cell membrane</keyword>
<dbReference type="CDD" id="cd06581">
    <property type="entry name" value="TM_PBP1_LivM_like"/>
    <property type="match status" value="1"/>
</dbReference>
<feature type="transmembrane region" description="Helical" evidence="6">
    <location>
        <begin position="242"/>
        <end position="266"/>
    </location>
</feature>
<proteinExistence type="predicted"/>
<name>A0ABW4JWD5_9HYPH</name>
<dbReference type="RefSeq" id="WP_149893828.1">
    <property type="nucleotide sequence ID" value="NZ_JBHUFA010000002.1"/>
</dbReference>
<organism evidence="7 8">
    <name type="scientific">Roseibium aestuarii</name>
    <dbReference type="NCBI Taxonomy" id="2600299"/>
    <lineage>
        <taxon>Bacteria</taxon>
        <taxon>Pseudomonadati</taxon>
        <taxon>Pseudomonadota</taxon>
        <taxon>Alphaproteobacteria</taxon>
        <taxon>Hyphomicrobiales</taxon>
        <taxon>Stappiaceae</taxon>
        <taxon>Roseibium</taxon>
    </lineage>
</organism>
<dbReference type="Pfam" id="PF02653">
    <property type="entry name" value="BPD_transp_2"/>
    <property type="match status" value="1"/>
</dbReference>